<keyword evidence="1" id="KW-1133">Transmembrane helix</keyword>
<evidence type="ECO:0000313" key="4">
    <source>
        <dbReference type="Proteomes" id="UP000054928"/>
    </source>
</evidence>
<dbReference type="EMBL" id="CCYD01001204">
    <property type="protein sequence ID" value="CEG44560.1"/>
    <property type="molecule type" value="Genomic_DNA"/>
</dbReference>
<dbReference type="Proteomes" id="UP000054928">
    <property type="component" value="Unassembled WGS sequence"/>
</dbReference>
<feature type="chain" id="PRO_5006058882" description="RxLR-like protein" evidence="2">
    <location>
        <begin position="20"/>
        <end position="178"/>
    </location>
</feature>
<organism evidence="3 4">
    <name type="scientific">Plasmopara halstedii</name>
    <name type="common">Downy mildew of sunflower</name>
    <dbReference type="NCBI Taxonomy" id="4781"/>
    <lineage>
        <taxon>Eukaryota</taxon>
        <taxon>Sar</taxon>
        <taxon>Stramenopiles</taxon>
        <taxon>Oomycota</taxon>
        <taxon>Peronosporomycetes</taxon>
        <taxon>Peronosporales</taxon>
        <taxon>Peronosporaceae</taxon>
        <taxon>Plasmopara</taxon>
    </lineage>
</organism>
<proteinExistence type="predicted"/>
<feature type="signal peptide" evidence="2">
    <location>
        <begin position="1"/>
        <end position="19"/>
    </location>
</feature>
<evidence type="ECO:0000256" key="2">
    <source>
        <dbReference type="SAM" id="SignalP"/>
    </source>
</evidence>
<evidence type="ECO:0000313" key="3">
    <source>
        <dbReference type="EMBL" id="CEG44560.1"/>
    </source>
</evidence>
<sequence length="178" mass="20270">MPMCKWWMLLAIAFVTSTAVDTKDTQDKTTFPLITRKGRHDLKTAPNFIQLATEERTSTIPGSSWFKSLFKTTSDFAPVTKLNSKLVTISKHSKVHEVLMKIKKMPEYVKQLIEKFKRSPFGKWIIKKMAPKQHTNVGYKAIVTSSSSKLKRFLLTYSSSLLFIIGILALAFIIRNAV</sequence>
<dbReference type="GeneID" id="36395967"/>
<reference evidence="4" key="1">
    <citation type="submission" date="2014-09" db="EMBL/GenBank/DDBJ databases">
        <authorList>
            <person name="Sharma Rahul"/>
            <person name="Thines Marco"/>
        </authorList>
    </citation>
    <scope>NUCLEOTIDE SEQUENCE [LARGE SCALE GENOMIC DNA]</scope>
</reference>
<keyword evidence="4" id="KW-1185">Reference proteome</keyword>
<evidence type="ECO:0000256" key="1">
    <source>
        <dbReference type="SAM" id="Phobius"/>
    </source>
</evidence>
<evidence type="ECO:0008006" key="5">
    <source>
        <dbReference type="Google" id="ProtNLM"/>
    </source>
</evidence>
<keyword evidence="1" id="KW-0812">Transmembrane</keyword>
<keyword evidence="2" id="KW-0732">Signal</keyword>
<feature type="transmembrane region" description="Helical" evidence="1">
    <location>
        <begin position="154"/>
        <end position="174"/>
    </location>
</feature>
<accession>A0A0P1AS02</accession>
<dbReference type="RefSeq" id="XP_024580929.1">
    <property type="nucleotide sequence ID" value="XM_024730675.1"/>
</dbReference>
<protein>
    <recommendedName>
        <fullName evidence="5">RxLR-like protein</fullName>
    </recommendedName>
</protein>
<keyword evidence="1" id="KW-0472">Membrane</keyword>
<name>A0A0P1AS02_PLAHL</name>
<dbReference type="AlphaFoldDB" id="A0A0P1AS02"/>